<name>A0A6M1QXG9_9ACTN</name>
<dbReference type="Proteomes" id="UP000483261">
    <property type="component" value="Unassembled WGS sequence"/>
</dbReference>
<dbReference type="AlphaFoldDB" id="A0A6M1QXG9"/>
<proteinExistence type="predicted"/>
<comment type="caution">
    <text evidence="2">The sequence shown here is derived from an EMBL/GenBank/DDBJ whole genome shotgun (WGS) entry which is preliminary data.</text>
</comment>
<protein>
    <recommendedName>
        <fullName evidence="4">Peptidase inhibitor family I36 protein</fullName>
    </recommendedName>
</protein>
<keyword evidence="1" id="KW-0732">Signal</keyword>
<sequence>MLKRILAVAALTLAVTSISSGAVAATGGGTDPSAKSGGDAREGVVAAAVSPSVSPAAEVTTWRDGGVQNYDCPSGRLCVDVWDPTRGTYKVFQFYRCQTHSLSAFYSTGYPEYENNQTSGTNTYFERSWGDRYLRSTAKHGPRTINWDPINFIDVC</sequence>
<gene>
    <name evidence="2" type="ORF">G5C66_18415</name>
</gene>
<dbReference type="RefSeq" id="WP_165112395.1">
    <property type="nucleotide sequence ID" value="NZ_JAALAA010000016.1"/>
</dbReference>
<evidence type="ECO:0000313" key="2">
    <source>
        <dbReference type="EMBL" id="NGN94705.1"/>
    </source>
</evidence>
<evidence type="ECO:0000313" key="3">
    <source>
        <dbReference type="Proteomes" id="UP000483261"/>
    </source>
</evidence>
<keyword evidence="3" id="KW-1185">Reference proteome</keyword>
<dbReference type="EMBL" id="JAALAA010000016">
    <property type="protein sequence ID" value="NGN94705.1"/>
    <property type="molecule type" value="Genomic_DNA"/>
</dbReference>
<evidence type="ECO:0000256" key="1">
    <source>
        <dbReference type="SAM" id="SignalP"/>
    </source>
</evidence>
<organism evidence="2 3">
    <name type="scientific">Nocardioides turkmenicus</name>
    <dbReference type="NCBI Taxonomy" id="2711220"/>
    <lineage>
        <taxon>Bacteria</taxon>
        <taxon>Bacillati</taxon>
        <taxon>Actinomycetota</taxon>
        <taxon>Actinomycetes</taxon>
        <taxon>Propionibacteriales</taxon>
        <taxon>Nocardioidaceae</taxon>
        <taxon>Nocardioides</taxon>
    </lineage>
</organism>
<evidence type="ECO:0008006" key="4">
    <source>
        <dbReference type="Google" id="ProtNLM"/>
    </source>
</evidence>
<feature type="signal peptide" evidence="1">
    <location>
        <begin position="1"/>
        <end position="24"/>
    </location>
</feature>
<reference evidence="2 3" key="1">
    <citation type="submission" date="2020-02" db="EMBL/GenBank/DDBJ databases">
        <title>Whole-genome analyses of novel actinobacteria.</title>
        <authorList>
            <person name="Sahin N."/>
        </authorList>
    </citation>
    <scope>NUCLEOTIDE SEQUENCE [LARGE SCALE GENOMIC DNA]</scope>
    <source>
        <strain evidence="2 3">KC13</strain>
    </source>
</reference>
<accession>A0A6M1QXG9</accession>
<feature type="chain" id="PRO_5026666805" description="Peptidase inhibitor family I36 protein" evidence="1">
    <location>
        <begin position="25"/>
        <end position="156"/>
    </location>
</feature>